<dbReference type="Proteomes" id="UP000295805">
    <property type="component" value="Unassembled WGS sequence"/>
</dbReference>
<dbReference type="PROSITE" id="PS01047">
    <property type="entry name" value="HMA_1"/>
    <property type="match status" value="1"/>
</dbReference>
<dbReference type="PROSITE" id="PS50846">
    <property type="entry name" value="HMA_2"/>
    <property type="match status" value="1"/>
</dbReference>
<dbReference type="InterPro" id="IPR017969">
    <property type="entry name" value="Heavy-metal-associated_CS"/>
</dbReference>
<evidence type="ECO:0000313" key="3">
    <source>
        <dbReference type="EMBL" id="TCW21936.1"/>
    </source>
</evidence>
<dbReference type="SUPFAM" id="SSF55008">
    <property type="entry name" value="HMA, heavy metal-associated domain"/>
    <property type="match status" value="1"/>
</dbReference>
<feature type="domain" description="HMA" evidence="2">
    <location>
        <begin position="8"/>
        <end position="74"/>
    </location>
</feature>
<evidence type="ECO:0000313" key="4">
    <source>
        <dbReference type="Proteomes" id="UP000295805"/>
    </source>
</evidence>
<name>A0A177LEN6_9ACTN</name>
<protein>
    <submittedName>
        <fullName evidence="3">Copper chaperone CopZ</fullName>
    </submittedName>
</protein>
<dbReference type="Gene3D" id="3.30.70.100">
    <property type="match status" value="1"/>
</dbReference>
<dbReference type="RefSeq" id="WP_007631771.1">
    <property type="nucleotide sequence ID" value="NZ_CP143053.1"/>
</dbReference>
<gene>
    <name evidence="3" type="ORF">EDD19_12241</name>
</gene>
<dbReference type="AlphaFoldDB" id="A0A177LEN6"/>
<dbReference type="InterPro" id="IPR006121">
    <property type="entry name" value="HMA_dom"/>
</dbReference>
<accession>A0A177LEN6</accession>
<reference evidence="3 4" key="1">
    <citation type="submission" date="2019-03" db="EMBL/GenBank/DDBJ databases">
        <title>Root nodule microbial communities of legume samples collected from USA, Mexico and Botswana.</title>
        <authorList>
            <person name="Hirsch A."/>
        </authorList>
    </citation>
    <scope>NUCLEOTIDE SEQUENCE [LARGE SCALE GENOMIC DNA]</scope>
    <source>
        <strain evidence="3 4">55</strain>
    </source>
</reference>
<sequence length="78" mass="8332">MSVREQIKSIVLRSDEFSCPSCIAKIENKLNGLDGVESAEVKFASGRVLVDYDPGVVSVRDLVAAVAEVGYAVKPSAF</sequence>
<dbReference type="GO" id="GO:0046872">
    <property type="term" value="F:metal ion binding"/>
    <property type="evidence" value="ECO:0007669"/>
    <property type="project" value="UniProtKB-KW"/>
</dbReference>
<dbReference type="Pfam" id="PF00403">
    <property type="entry name" value="HMA"/>
    <property type="match status" value="1"/>
</dbReference>
<dbReference type="GeneID" id="89531399"/>
<dbReference type="OrthoDB" id="8687281at2"/>
<dbReference type="InterPro" id="IPR036163">
    <property type="entry name" value="HMA_dom_sf"/>
</dbReference>
<dbReference type="EMBL" id="SMCX01000022">
    <property type="protein sequence ID" value="TCW21936.1"/>
    <property type="molecule type" value="Genomic_DNA"/>
</dbReference>
<organism evidence="3 4">
    <name type="scientific">Dietzia cinnamea</name>
    <dbReference type="NCBI Taxonomy" id="321318"/>
    <lineage>
        <taxon>Bacteria</taxon>
        <taxon>Bacillati</taxon>
        <taxon>Actinomycetota</taxon>
        <taxon>Actinomycetes</taxon>
        <taxon>Mycobacteriales</taxon>
        <taxon>Dietziaceae</taxon>
        <taxon>Dietzia</taxon>
    </lineage>
</organism>
<evidence type="ECO:0000259" key="2">
    <source>
        <dbReference type="PROSITE" id="PS50846"/>
    </source>
</evidence>
<dbReference type="CDD" id="cd00371">
    <property type="entry name" value="HMA"/>
    <property type="match status" value="1"/>
</dbReference>
<keyword evidence="1" id="KW-0479">Metal-binding</keyword>
<comment type="caution">
    <text evidence="3">The sequence shown here is derived from an EMBL/GenBank/DDBJ whole genome shotgun (WGS) entry which is preliminary data.</text>
</comment>
<proteinExistence type="predicted"/>
<dbReference type="FunFam" id="3.30.70.100:FF:000001">
    <property type="entry name" value="ATPase copper transporting beta"/>
    <property type="match status" value="1"/>
</dbReference>
<evidence type="ECO:0000256" key="1">
    <source>
        <dbReference type="ARBA" id="ARBA00022723"/>
    </source>
</evidence>